<dbReference type="Pfam" id="PF00014">
    <property type="entry name" value="Kunitz_BPTI"/>
    <property type="match status" value="1"/>
</dbReference>
<dbReference type="InterPro" id="IPR002223">
    <property type="entry name" value="Kunitz_BPTI"/>
</dbReference>
<dbReference type="Proteomes" id="UP001642540">
    <property type="component" value="Unassembled WGS sequence"/>
</dbReference>
<dbReference type="Gene3D" id="4.10.410.10">
    <property type="entry name" value="Pancreatic trypsin inhibitor Kunitz domain"/>
    <property type="match status" value="1"/>
</dbReference>
<dbReference type="SUPFAM" id="SSF57362">
    <property type="entry name" value="BPTI-like"/>
    <property type="match status" value="1"/>
</dbReference>
<evidence type="ECO:0000259" key="5">
    <source>
        <dbReference type="PROSITE" id="PS50279"/>
    </source>
</evidence>
<keyword evidence="3" id="KW-1015">Disulfide bond</keyword>
<proteinExistence type="predicted"/>
<protein>
    <recommendedName>
        <fullName evidence="5">BPTI/Kunitz inhibitor domain-containing protein</fullName>
    </recommendedName>
</protein>
<comment type="caution">
    <text evidence="6">The sequence shown here is derived from an EMBL/GenBank/DDBJ whole genome shotgun (WGS) entry which is preliminary data.</text>
</comment>
<evidence type="ECO:0000256" key="3">
    <source>
        <dbReference type="ARBA" id="ARBA00023157"/>
    </source>
</evidence>
<dbReference type="PROSITE" id="PS50279">
    <property type="entry name" value="BPTI_KUNITZ_2"/>
    <property type="match status" value="1"/>
</dbReference>
<keyword evidence="2" id="KW-0722">Serine protease inhibitor</keyword>
<name>A0ABP1Q739_9HEXA</name>
<keyword evidence="1" id="KW-0646">Protease inhibitor</keyword>
<evidence type="ECO:0000313" key="6">
    <source>
        <dbReference type="EMBL" id="CAL8091998.1"/>
    </source>
</evidence>
<keyword evidence="7" id="KW-1185">Reference proteome</keyword>
<evidence type="ECO:0000256" key="2">
    <source>
        <dbReference type="ARBA" id="ARBA00022900"/>
    </source>
</evidence>
<gene>
    <name evidence="6" type="ORF">ODALV1_LOCUS8086</name>
</gene>
<organism evidence="6 7">
    <name type="scientific">Orchesella dallaii</name>
    <dbReference type="NCBI Taxonomy" id="48710"/>
    <lineage>
        <taxon>Eukaryota</taxon>
        <taxon>Metazoa</taxon>
        <taxon>Ecdysozoa</taxon>
        <taxon>Arthropoda</taxon>
        <taxon>Hexapoda</taxon>
        <taxon>Collembola</taxon>
        <taxon>Entomobryomorpha</taxon>
        <taxon>Entomobryoidea</taxon>
        <taxon>Orchesellidae</taxon>
        <taxon>Orchesellinae</taxon>
        <taxon>Orchesella</taxon>
    </lineage>
</organism>
<keyword evidence="4" id="KW-0732">Signal</keyword>
<evidence type="ECO:0000256" key="4">
    <source>
        <dbReference type="SAM" id="SignalP"/>
    </source>
</evidence>
<dbReference type="InterPro" id="IPR050098">
    <property type="entry name" value="TFPI/VKTCI-like"/>
</dbReference>
<dbReference type="PANTHER" id="PTHR10083">
    <property type="entry name" value="KUNITZ-TYPE PROTEASE INHIBITOR-RELATED"/>
    <property type="match status" value="1"/>
</dbReference>
<evidence type="ECO:0000256" key="1">
    <source>
        <dbReference type="ARBA" id="ARBA00022690"/>
    </source>
</evidence>
<feature type="chain" id="PRO_5046810109" description="BPTI/Kunitz inhibitor domain-containing protein" evidence="4">
    <location>
        <begin position="23"/>
        <end position="107"/>
    </location>
</feature>
<sequence length="107" mass="11425">MSYCQTGAIFVVVLVIANVSTSTLPLDSSADIASNGYGLRQIRQASSSICSLPVPPVTQKIGCLAYFSGYIFNNNTRRCESYAHSGCSAIKNLFDTKDACEKTCGGR</sequence>
<dbReference type="InterPro" id="IPR036880">
    <property type="entry name" value="Kunitz_BPTI_sf"/>
</dbReference>
<accession>A0ABP1Q739</accession>
<feature type="signal peptide" evidence="4">
    <location>
        <begin position="1"/>
        <end position="22"/>
    </location>
</feature>
<dbReference type="SMART" id="SM00131">
    <property type="entry name" value="KU"/>
    <property type="match status" value="1"/>
</dbReference>
<dbReference type="PANTHER" id="PTHR10083:SF374">
    <property type="entry name" value="BPTI_KUNITZ INHIBITOR DOMAIN-CONTAINING PROTEIN"/>
    <property type="match status" value="1"/>
</dbReference>
<reference evidence="6 7" key="1">
    <citation type="submission" date="2024-08" db="EMBL/GenBank/DDBJ databases">
        <authorList>
            <person name="Cucini C."/>
            <person name="Frati F."/>
        </authorList>
    </citation>
    <scope>NUCLEOTIDE SEQUENCE [LARGE SCALE GENOMIC DNA]</scope>
</reference>
<feature type="domain" description="BPTI/Kunitz inhibitor" evidence="5">
    <location>
        <begin position="50"/>
        <end position="104"/>
    </location>
</feature>
<evidence type="ECO:0000313" key="7">
    <source>
        <dbReference type="Proteomes" id="UP001642540"/>
    </source>
</evidence>
<dbReference type="EMBL" id="CAXLJM020000025">
    <property type="protein sequence ID" value="CAL8091998.1"/>
    <property type="molecule type" value="Genomic_DNA"/>
</dbReference>